<name>A0A3P3XNA2_9SPIR</name>
<evidence type="ECO:0000256" key="1">
    <source>
        <dbReference type="SAM" id="Phobius"/>
    </source>
</evidence>
<keyword evidence="1" id="KW-0472">Membrane</keyword>
<proteinExistence type="predicted"/>
<reference evidence="2" key="1">
    <citation type="submission" date="2017-02" db="EMBL/GenBank/DDBJ databases">
        <authorList>
            <person name="Regsiter A."/>
            <person name="William W."/>
        </authorList>
    </citation>
    <scope>NUCLEOTIDE SEQUENCE</scope>
    <source>
        <strain evidence="2">BdmA 4</strain>
    </source>
</reference>
<accession>A0A3P3XNA2</accession>
<feature type="transmembrane region" description="Helical" evidence="1">
    <location>
        <begin position="357"/>
        <end position="377"/>
    </location>
</feature>
<keyword evidence="1" id="KW-0812">Transmembrane</keyword>
<keyword evidence="1" id="KW-1133">Transmembrane helix</keyword>
<dbReference type="AlphaFoldDB" id="A0A3P3XNA2"/>
<organism evidence="2">
    <name type="scientific">uncultured spirochete</name>
    <dbReference type="NCBI Taxonomy" id="156406"/>
    <lineage>
        <taxon>Bacteria</taxon>
        <taxon>Pseudomonadati</taxon>
        <taxon>Spirochaetota</taxon>
        <taxon>Spirochaetia</taxon>
        <taxon>Spirochaetales</taxon>
        <taxon>environmental samples</taxon>
    </lineage>
</organism>
<evidence type="ECO:0008006" key="3">
    <source>
        <dbReference type="Google" id="ProtNLM"/>
    </source>
</evidence>
<dbReference type="EMBL" id="FWDO01000004">
    <property type="protein sequence ID" value="SLM17747.1"/>
    <property type="molecule type" value="Genomic_DNA"/>
</dbReference>
<sequence>MMNGQGEIPVEIVHLYTYDIGRAIDLKKVASLVPAHHEIEFAKRRDTPVSLTLPKPMVLSISTDECDSKCFEKISAQAKIYEDAAVTLIVRYRTMSRFEDLSQKANMPIRDISNSISIEQFAESSFRMIHEALRSAVSGYKELSENDREAYTAFCLLECPGGDPQAFIEDHKDIAASLLSGEPVGTLHLSQIEQVLCKPFSYRKDDIAIFDLERCLIIDPAADYDDVIMMAEHANYRLIELRELDFLLDKWLGEAEQDIRRLYLSGTRRRSGDRALRLKLAQIQGLRFDALFTLENLDNSSKIIGDYFLGSIYHRLCEIFNTDEWKFSIERRLGALQNIYDLLNTDTTEQRMMTLELVFIAVCIIFPILQILQVMLVK</sequence>
<evidence type="ECO:0000313" key="2">
    <source>
        <dbReference type="EMBL" id="SLM17747.1"/>
    </source>
</evidence>
<gene>
    <name evidence="2" type="ORF">SPIRO4BDMA_40316</name>
</gene>
<protein>
    <recommendedName>
        <fullName evidence="3">DUF155 domain-containing protein</fullName>
    </recommendedName>
</protein>